<dbReference type="EMBL" id="PGTM01000083">
    <property type="protein sequence ID" value="PJF36065.1"/>
    <property type="molecule type" value="Genomic_DNA"/>
</dbReference>
<dbReference type="Proteomes" id="UP000229681">
    <property type="component" value="Unassembled WGS sequence"/>
</dbReference>
<reference evidence="2 3" key="1">
    <citation type="submission" date="2017-11" db="EMBL/GenBank/DDBJ databases">
        <title>Evolution of Phototrophy in the Chloroflexi Phylum Driven by Horizontal Gene Transfer.</title>
        <authorList>
            <person name="Ward L.M."/>
            <person name="Hemp J."/>
            <person name="Shih P.M."/>
            <person name="Mcglynn S.E."/>
            <person name="Fischer W."/>
        </authorList>
    </citation>
    <scope>NUCLEOTIDE SEQUENCE [LARGE SCALE GENOMIC DNA]</scope>
    <source>
        <strain evidence="2">JP3_13</strain>
    </source>
</reference>
<proteinExistence type="predicted"/>
<organism evidence="2 3">
    <name type="scientific">Candidatus Thermofonsia Clade 1 bacterium</name>
    <dbReference type="NCBI Taxonomy" id="2364210"/>
    <lineage>
        <taxon>Bacteria</taxon>
        <taxon>Bacillati</taxon>
        <taxon>Chloroflexota</taxon>
        <taxon>Candidatus Thermofontia</taxon>
        <taxon>Candidatus Thermofonsia Clade 1</taxon>
    </lineage>
</organism>
<protein>
    <recommendedName>
        <fullName evidence="1">DUF4325 domain-containing protein</fullName>
    </recommendedName>
</protein>
<dbReference type="AlphaFoldDB" id="A0A2M8PET9"/>
<gene>
    <name evidence="2" type="ORF">CUN49_07395</name>
</gene>
<feature type="domain" description="DUF4325" evidence="1">
    <location>
        <begin position="19"/>
        <end position="78"/>
    </location>
</feature>
<sequence>MNRIQLAEQIGKYCVTVQDGQRVYAQIYPLLKAAQPVQLDFAGVQVVASPFLNVAVGRLLRDFDSETLNKLLKFENLAVGFKPILRRVIENAKRYYADPKYREAVEAVITKREEDFDAD</sequence>
<comment type="caution">
    <text evidence="2">The sequence shown here is derived from an EMBL/GenBank/DDBJ whole genome shotgun (WGS) entry which is preliminary data.</text>
</comment>
<evidence type="ECO:0000259" key="1">
    <source>
        <dbReference type="Pfam" id="PF14213"/>
    </source>
</evidence>
<dbReference type="Pfam" id="PF14213">
    <property type="entry name" value="DUF4325"/>
    <property type="match status" value="1"/>
</dbReference>
<evidence type="ECO:0000313" key="2">
    <source>
        <dbReference type="EMBL" id="PJF36065.1"/>
    </source>
</evidence>
<name>A0A2M8PET9_9CHLR</name>
<accession>A0A2M8PET9</accession>
<dbReference type="InterPro" id="IPR025474">
    <property type="entry name" value="DUF4325"/>
</dbReference>
<evidence type="ECO:0000313" key="3">
    <source>
        <dbReference type="Proteomes" id="UP000229681"/>
    </source>
</evidence>